<keyword evidence="1" id="KW-1133">Transmembrane helix</keyword>
<feature type="transmembrane region" description="Helical" evidence="1">
    <location>
        <begin position="140"/>
        <end position="159"/>
    </location>
</feature>
<gene>
    <name evidence="3" type="ORF">F7732_11500</name>
</gene>
<feature type="transmembrane region" description="Helical" evidence="1">
    <location>
        <begin position="58"/>
        <end position="78"/>
    </location>
</feature>
<feature type="transmembrane region" description="Helical" evidence="1">
    <location>
        <begin position="108"/>
        <end position="125"/>
    </location>
</feature>
<keyword evidence="1" id="KW-0812">Transmembrane</keyword>
<feature type="transmembrane region" description="Helical" evidence="1">
    <location>
        <begin position="20"/>
        <end position="37"/>
    </location>
</feature>
<dbReference type="PROSITE" id="PS50106">
    <property type="entry name" value="PDZ"/>
    <property type="match status" value="1"/>
</dbReference>
<dbReference type="Gene3D" id="2.30.42.10">
    <property type="match status" value="1"/>
</dbReference>
<name>A0A7V7RM75_9BACI</name>
<organism evidence="3 4">
    <name type="scientific">Bacillus mesophilum</name>
    <dbReference type="NCBI Taxonomy" id="1071718"/>
    <lineage>
        <taxon>Bacteria</taxon>
        <taxon>Bacillati</taxon>
        <taxon>Bacillota</taxon>
        <taxon>Bacilli</taxon>
        <taxon>Bacillales</taxon>
        <taxon>Bacillaceae</taxon>
        <taxon>Bacillus</taxon>
    </lineage>
</organism>
<proteinExistence type="predicted"/>
<accession>A0A7V7RM75</accession>
<dbReference type="SMART" id="SM00228">
    <property type="entry name" value="PDZ"/>
    <property type="match status" value="1"/>
</dbReference>
<dbReference type="OrthoDB" id="198399at2"/>
<keyword evidence="1" id="KW-0472">Membrane</keyword>
<dbReference type="Proteomes" id="UP000441354">
    <property type="component" value="Unassembled WGS sequence"/>
</dbReference>
<feature type="transmembrane region" description="Helical" evidence="1">
    <location>
        <begin position="253"/>
        <end position="281"/>
    </location>
</feature>
<dbReference type="SUPFAM" id="SSF50156">
    <property type="entry name" value="PDZ domain-like"/>
    <property type="match status" value="1"/>
</dbReference>
<dbReference type="EMBL" id="WBOT01000003">
    <property type="protein sequence ID" value="KAB2333041.1"/>
    <property type="molecule type" value="Genomic_DNA"/>
</dbReference>
<keyword evidence="4" id="KW-1185">Reference proteome</keyword>
<evidence type="ECO:0000313" key="3">
    <source>
        <dbReference type="EMBL" id="KAB2333041.1"/>
    </source>
</evidence>
<evidence type="ECO:0000313" key="4">
    <source>
        <dbReference type="Proteomes" id="UP000441354"/>
    </source>
</evidence>
<dbReference type="InterPro" id="IPR001478">
    <property type="entry name" value="PDZ"/>
</dbReference>
<dbReference type="InterPro" id="IPR036034">
    <property type="entry name" value="PDZ_sf"/>
</dbReference>
<feature type="transmembrane region" description="Helical" evidence="1">
    <location>
        <begin position="84"/>
        <end position="101"/>
    </location>
</feature>
<comment type="caution">
    <text evidence="3">The sequence shown here is derived from an EMBL/GenBank/DDBJ whole genome shotgun (WGS) entry which is preliminary data.</text>
</comment>
<sequence length="397" mass="43945">MAELWLVEIGKGAAKLLLNPVFYLLFFYAAWLGVSRVKKERRDFSVRAENAYYELRQLLPLGLLLGLIFSIIMIGAGLAVPLETVVFAAALTVLLSLTGKVRWLSPVYTLGFAFFLTTIAVQQKWPIPSWLQSVIEGDSIIFPAVAVLAGLLLIGEGILIARNGSKGTSPRLMKSKRGQIVGAHEVKRVWMVPVFLLIPGDALQTSFEWWPVFSIGDNVYSLILVPFAVGFYQHIQSSLPKLAVKNVGRRITVLGALVLLTSIAAYWYPIVAVAAITGAILGREILALRNRVQEDNATFYFSKQNHALMILGIIPNTPASKMALQVGEMITKVNGVKVSNENGFYEALQKNRAHCKLEVLDVNGEVRFVQRALYEGDHHELGILFVQNEKKWGNEAV</sequence>
<dbReference type="AlphaFoldDB" id="A0A7V7RM75"/>
<reference evidence="3 4" key="1">
    <citation type="journal article" date="2014" name="Arch. Microbiol.">
        <title>Bacillus mesophilum sp. nov., strain IITR-54T, a novel 4-chlorobiphenyl dechlorinating bacterium.</title>
        <authorList>
            <person name="Manickam N."/>
            <person name="Singh N.K."/>
            <person name="Bajaj A."/>
            <person name="Kumar R.M."/>
            <person name="Kaur G."/>
            <person name="Kaur N."/>
            <person name="Bala M."/>
            <person name="Kumar A."/>
            <person name="Mayilraj S."/>
        </authorList>
    </citation>
    <scope>NUCLEOTIDE SEQUENCE [LARGE SCALE GENOMIC DNA]</scope>
    <source>
        <strain evidence="3 4">IITR-54</strain>
    </source>
</reference>
<feature type="domain" description="PDZ" evidence="2">
    <location>
        <begin position="270"/>
        <end position="340"/>
    </location>
</feature>
<evidence type="ECO:0000259" key="2">
    <source>
        <dbReference type="PROSITE" id="PS50106"/>
    </source>
</evidence>
<dbReference type="RefSeq" id="WP_151574500.1">
    <property type="nucleotide sequence ID" value="NZ_WBOT01000003.1"/>
</dbReference>
<evidence type="ECO:0000256" key="1">
    <source>
        <dbReference type="SAM" id="Phobius"/>
    </source>
</evidence>
<protein>
    <submittedName>
        <fullName evidence="3">PDZ domain-containing protein</fullName>
    </submittedName>
</protein>